<organism evidence="2 3">
    <name type="scientific">Streptomyces avermitilis (strain ATCC 31267 / DSM 46492 / JCM 5070 / NBRC 14893 / NCIMB 12804 / NRRL 8165 / MA-4680)</name>
    <dbReference type="NCBI Taxonomy" id="227882"/>
    <lineage>
        <taxon>Bacteria</taxon>
        <taxon>Bacillati</taxon>
        <taxon>Actinomycetota</taxon>
        <taxon>Actinomycetes</taxon>
        <taxon>Kitasatosporales</taxon>
        <taxon>Streptomycetaceae</taxon>
        <taxon>Streptomyces</taxon>
    </lineage>
</organism>
<evidence type="ECO:0000256" key="1">
    <source>
        <dbReference type="SAM" id="MobiDB-lite"/>
    </source>
</evidence>
<keyword evidence="3" id="KW-1185">Reference proteome</keyword>
<dbReference type="AlphaFoldDB" id="Q82GX3"/>
<dbReference type="eggNOG" id="COG2114">
    <property type="taxonomic scope" value="Bacteria"/>
</dbReference>
<sequence length="260" mass="27702">MHSREHESRGVGNMSTFGRRLLLAVDAKGYGGVDVLTQTQLQEAIQRLLGQAADAAGLERERWATQEAGDSVLAVLPEGASEPDLVDTFMRSLDAGLRAFNHGRLPQAWLRLRAAVHFGTASPAANGFVGRAPVEIGRIRDSAVLRSALAAAPDAALAVAVSSTVFNDVIREAYTTIRAQEFREVRIEEKEYTGRAWIWVPGYDVRGLELDGAGADGPRPGGGETPAARPPNAPTAPVDTVVQQFYGTVNAEGAVFGISK</sequence>
<proteinExistence type="predicted"/>
<evidence type="ECO:0000313" key="2">
    <source>
        <dbReference type="EMBL" id="BAC71485.1"/>
    </source>
</evidence>
<reference evidence="2 3" key="1">
    <citation type="journal article" date="2001" name="Proc. Natl. Acad. Sci. U.S.A.">
        <title>Genome sequence of an industrial microorganism Streptomyces avermitilis: deducing the ability of producing secondary metabolites.</title>
        <authorList>
            <person name="Omura S."/>
            <person name="Ikeda H."/>
            <person name="Ishikawa J."/>
            <person name="Hanamoto A."/>
            <person name="Takahashi C."/>
            <person name="Shinose M."/>
            <person name="Takahashi Y."/>
            <person name="Horikawa H."/>
            <person name="Nakazawa H."/>
            <person name="Osonoe T."/>
            <person name="Kikuchi H."/>
            <person name="Shiba T."/>
            <person name="Sakaki Y."/>
            <person name="Hattori M."/>
        </authorList>
    </citation>
    <scope>NUCLEOTIDE SEQUENCE [LARGE SCALE GENOMIC DNA]</scope>
    <source>
        <strain evidence="3">ATCC 31267 / DSM 46492 / JCM 5070 / NBRC 14893 / NCIMB 12804 / NRRL 8165 / MA-4680</strain>
    </source>
</reference>
<dbReference type="KEGG" id="sma:SAVERM_3773"/>
<dbReference type="Proteomes" id="UP000000428">
    <property type="component" value="Chromosome"/>
</dbReference>
<dbReference type="HOGENOM" id="CLU_085079_1_0_11"/>
<accession>Q82GX3</accession>
<evidence type="ECO:0008006" key="4">
    <source>
        <dbReference type="Google" id="ProtNLM"/>
    </source>
</evidence>
<gene>
    <name evidence="2" type="ORF">SAVERM_3773</name>
</gene>
<name>Q82GX3_STRAW</name>
<dbReference type="EMBL" id="BA000030">
    <property type="protein sequence ID" value="BAC71485.1"/>
    <property type="molecule type" value="Genomic_DNA"/>
</dbReference>
<evidence type="ECO:0000313" key="3">
    <source>
        <dbReference type="Proteomes" id="UP000000428"/>
    </source>
</evidence>
<feature type="region of interest" description="Disordered" evidence="1">
    <location>
        <begin position="210"/>
        <end position="237"/>
    </location>
</feature>
<reference evidence="2 3" key="3">
    <citation type="journal article" date="2014" name="J. Ind. Microbiol. Biotechnol.">
        <title>Genome mining of the Streptomyces avermitilis genome and development of genome-minimized hosts for heterologous expression of biosynthetic gene clusters.</title>
        <authorList>
            <person name="Ikeda H."/>
            <person name="Shin-ya K."/>
            <person name="Omura S."/>
        </authorList>
    </citation>
    <scope>NUCLEOTIDE SEQUENCE [LARGE SCALE GENOMIC DNA]</scope>
    <source>
        <strain evidence="3">ATCC 31267 / DSM 46492 / JCM 5070 / NBRC 14893 / NCIMB 12804 / NRRL 8165 / MA-4680</strain>
    </source>
</reference>
<protein>
    <recommendedName>
        <fullName evidence="4">Guanylate cyclase domain-containing protein</fullName>
    </recommendedName>
</protein>
<reference evidence="2 3" key="2">
    <citation type="journal article" date="2003" name="Nat. Biotechnol.">
        <title>Complete genome sequence and comparative analysis of the industrial microorganism Streptomyces avermitilis.</title>
        <authorList>
            <person name="Ikeda H."/>
            <person name="Ishikawa J."/>
            <person name="Hanamoto A."/>
            <person name="Shinose M."/>
            <person name="Kikuchi H."/>
            <person name="Shiba T."/>
            <person name="Sakaki Y."/>
            <person name="Hattori M."/>
            <person name="Omura S."/>
        </authorList>
    </citation>
    <scope>NUCLEOTIDE SEQUENCE [LARGE SCALE GENOMIC DNA]</scope>
    <source>
        <strain evidence="3">ATCC 31267 / DSM 46492 / JCM 5070 / NBRC 14893 / NCIMB 12804 / NRRL 8165 / MA-4680</strain>
    </source>
</reference>